<keyword evidence="4" id="KW-1185">Reference proteome</keyword>
<organism evidence="3 4">
    <name type="scientific">Winogradskya humida</name>
    <dbReference type="NCBI Taxonomy" id="113566"/>
    <lineage>
        <taxon>Bacteria</taxon>
        <taxon>Bacillati</taxon>
        <taxon>Actinomycetota</taxon>
        <taxon>Actinomycetes</taxon>
        <taxon>Micromonosporales</taxon>
        <taxon>Micromonosporaceae</taxon>
        <taxon>Winogradskya</taxon>
    </lineage>
</organism>
<protein>
    <recommendedName>
        <fullName evidence="2">NADP-dependent oxidoreductase domain-containing protein</fullName>
    </recommendedName>
</protein>
<dbReference type="PANTHER" id="PTHR43625">
    <property type="entry name" value="AFLATOXIN B1 ALDEHYDE REDUCTASE"/>
    <property type="match status" value="1"/>
</dbReference>
<evidence type="ECO:0000256" key="1">
    <source>
        <dbReference type="ARBA" id="ARBA00023002"/>
    </source>
</evidence>
<feature type="domain" description="NADP-dependent oxidoreductase" evidence="2">
    <location>
        <begin position="7"/>
        <end position="62"/>
    </location>
</feature>
<evidence type="ECO:0000313" key="4">
    <source>
        <dbReference type="Proteomes" id="UP000603200"/>
    </source>
</evidence>
<gene>
    <name evidence="3" type="ORF">Ahu01nite_018490</name>
</gene>
<name>A0ABQ3ZJS0_9ACTN</name>
<keyword evidence="1" id="KW-0560">Oxidoreductase</keyword>
<sequence>MGSERVGLRRLRVDRLELLQLHRVDPEVPLAEQVGTLRDLRDEGLIGLIGLSEVSTGQLAEARG</sequence>
<proteinExistence type="predicted"/>
<dbReference type="SUPFAM" id="SSF51430">
    <property type="entry name" value="NAD(P)-linked oxidoreductase"/>
    <property type="match status" value="1"/>
</dbReference>
<dbReference type="Proteomes" id="UP000603200">
    <property type="component" value="Unassembled WGS sequence"/>
</dbReference>
<dbReference type="PANTHER" id="PTHR43625:SF40">
    <property type="entry name" value="ALDO-KETO REDUCTASE YAKC [NADP(+)]"/>
    <property type="match status" value="1"/>
</dbReference>
<comment type="caution">
    <text evidence="3">The sequence shown here is derived from an EMBL/GenBank/DDBJ whole genome shotgun (WGS) entry which is preliminary data.</text>
</comment>
<reference evidence="3 4" key="1">
    <citation type="submission" date="2021-01" db="EMBL/GenBank/DDBJ databases">
        <title>Whole genome shotgun sequence of Actinoplanes humidus NBRC 14915.</title>
        <authorList>
            <person name="Komaki H."/>
            <person name="Tamura T."/>
        </authorList>
    </citation>
    <scope>NUCLEOTIDE SEQUENCE [LARGE SCALE GENOMIC DNA]</scope>
    <source>
        <strain evidence="3 4">NBRC 14915</strain>
    </source>
</reference>
<evidence type="ECO:0000313" key="3">
    <source>
        <dbReference type="EMBL" id="GIE18747.1"/>
    </source>
</evidence>
<dbReference type="Gene3D" id="3.20.20.100">
    <property type="entry name" value="NADP-dependent oxidoreductase domain"/>
    <property type="match status" value="1"/>
</dbReference>
<dbReference type="Pfam" id="PF00248">
    <property type="entry name" value="Aldo_ket_red"/>
    <property type="match status" value="1"/>
</dbReference>
<dbReference type="EMBL" id="BOMN01000022">
    <property type="protein sequence ID" value="GIE18747.1"/>
    <property type="molecule type" value="Genomic_DNA"/>
</dbReference>
<dbReference type="InterPro" id="IPR036812">
    <property type="entry name" value="NAD(P)_OxRdtase_dom_sf"/>
</dbReference>
<accession>A0ABQ3ZJS0</accession>
<evidence type="ECO:0000259" key="2">
    <source>
        <dbReference type="Pfam" id="PF00248"/>
    </source>
</evidence>
<dbReference type="InterPro" id="IPR023210">
    <property type="entry name" value="NADP_OxRdtase_dom"/>
</dbReference>
<dbReference type="InterPro" id="IPR050791">
    <property type="entry name" value="Aldo-Keto_reductase"/>
</dbReference>